<proteinExistence type="predicted"/>
<organism evidence="1">
    <name type="scientific">marine metagenome</name>
    <dbReference type="NCBI Taxonomy" id="408172"/>
    <lineage>
        <taxon>unclassified sequences</taxon>
        <taxon>metagenomes</taxon>
        <taxon>ecological metagenomes</taxon>
    </lineage>
</organism>
<accession>A0A381Q7N3</accession>
<gene>
    <name evidence="1" type="ORF">METZ01_LOCUS27728</name>
</gene>
<sequence length="41" mass="4508">MPSVESGFGQKLRIAVDAEPESMVHPVVNVDIVLDSSRLER</sequence>
<reference evidence="1" key="1">
    <citation type="submission" date="2018-05" db="EMBL/GenBank/DDBJ databases">
        <authorList>
            <person name="Lanie J.A."/>
            <person name="Ng W.-L."/>
            <person name="Kazmierczak K.M."/>
            <person name="Andrzejewski T.M."/>
            <person name="Davidsen T.M."/>
            <person name="Wayne K.J."/>
            <person name="Tettelin H."/>
            <person name="Glass J.I."/>
            <person name="Rusch D."/>
            <person name="Podicherti R."/>
            <person name="Tsui H.-C.T."/>
            <person name="Winkler M.E."/>
        </authorList>
    </citation>
    <scope>NUCLEOTIDE SEQUENCE</scope>
</reference>
<dbReference type="AlphaFoldDB" id="A0A381Q7N3"/>
<protein>
    <submittedName>
        <fullName evidence="1">Uncharacterized protein</fullName>
    </submittedName>
</protein>
<dbReference type="EMBL" id="UINC01001225">
    <property type="protein sequence ID" value="SUZ74874.1"/>
    <property type="molecule type" value="Genomic_DNA"/>
</dbReference>
<name>A0A381Q7N3_9ZZZZ</name>
<evidence type="ECO:0000313" key="1">
    <source>
        <dbReference type="EMBL" id="SUZ74874.1"/>
    </source>
</evidence>